<evidence type="ECO:0000313" key="1">
    <source>
        <dbReference type="EMBL" id="KAK7352843.1"/>
    </source>
</evidence>
<protein>
    <submittedName>
        <fullName evidence="1">Uncharacterized protein</fullName>
    </submittedName>
</protein>
<accession>A0AAN9MIV2</accession>
<keyword evidence="2" id="KW-1185">Reference proteome</keyword>
<reference evidence="1 2" key="1">
    <citation type="submission" date="2024-01" db="EMBL/GenBank/DDBJ databases">
        <title>The genomes of 5 underutilized Papilionoideae crops provide insights into root nodulation and disease resistanc.</title>
        <authorList>
            <person name="Jiang F."/>
        </authorList>
    </citation>
    <scope>NUCLEOTIDE SEQUENCE [LARGE SCALE GENOMIC DNA]</scope>
    <source>
        <strain evidence="1">JINMINGXINNONG_FW02</strain>
        <tissue evidence="1">Leaves</tissue>
    </source>
</reference>
<proteinExistence type="predicted"/>
<name>A0AAN9MIV2_PHACN</name>
<evidence type="ECO:0000313" key="2">
    <source>
        <dbReference type="Proteomes" id="UP001374584"/>
    </source>
</evidence>
<comment type="caution">
    <text evidence="1">The sequence shown here is derived from an EMBL/GenBank/DDBJ whole genome shotgun (WGS) entry which is preliminary data.</text>
</comment>
<organism evidence="1 2">
    <name type="scientific">Phaseolus coccineus</name>
    <name type="common">Scarlet runner bean</name>
    <name type="synonym">Phaseolus multiflorus</name>
    <dbReference type="NCBI Taxonomy" id="3886"/>
    <lineage>
        <taxon>Eukaryota</taxon>
        <taxon>Viridiplantae</taxon>
        <taxon>Streptophyta</taxon>
        <taxon>Embryophyta</taxon>
        <taxon>Tracheophyta</taxon>
        <taxon>Spermatophyta</taxon>
        <taxon>Magnoliopsida</taxon>
        <taxon>eudicotyledons</taxon>
        <taxon>Gunneridae</taxon>
        <taxon>Pentapetalae</taxon>
        <taxon>rosids</taxon>
        <taxon>fabids</taxon>
        <taxon>Fabales</taxon>
        <taxon>Fabaceae</taxon>
        <taxon>Papilionoideae</taxon>
        <taxon>50 kb inversion clade</taxon>
        <taxon>NPAAA clade</taxon>
        <taxon>indigoferoid/millettioid clade</taxon>
        <taxon>Phaseoleae</taxon>
        <taxon>Phaseolus</taxon>
    </lineage>
</organism>
<dbReference type="AlphaFoldDB" id="A0AAN9MIV2"/>
<gene>
    <name evidence="1" type="ORF">VNO80_18273</name>
</gene>
<sequence length="85" mass="10202">MLQEQPSFLGMIFSRMMKYWWPLVVSLSPTFLEKVVLAMCTKEFYRVESKLRFFNGYVQQLHGSEDDIKMYCRGGEYLLRMDNEN</sequence>
<dbReference type="Proteomes" id="UP001374584">
    <property type="component" value="Unassembled WGS sequence"/>
</dbReference>
<dbReference type="EMBL" id="JAYMYR010000007">
    <property type="protein sequence ID" value="KAK7352843.1"/>
    <property type="molecule type" value="Genomic_DNA"/>
</dbReference>